<keyword evidence="8" id="KW-1185">Reference proteome</keyword>
<dbReference type="PROSITE" id="PS01309">
    <property type="entry name" value="UPF0057"/>
    <property type="match status" value="1"/>
</dbReference>
<evidence type="ECO:0000313" key="7">
    <source>
        <dbReference type="EMBL" id="CAK9229402.1"/>
    </source>
</evidence>
<keyword evidence="5 6" id="KW-0472">Membrane</keyword>
<evidence type="ECO:0000256" key="1">
    <source>
        <dbReference type="ARBA" id="ARBA00004370"/>
    </source>
</evidence>
<gene>
    <name evidence="7" type="ORF">CSSPTR1EN2_LOCUS19715</name>
</gene>
<keyword evidence="3 6" id="KW-0812">Transmembrane</keyword>
<proteinExistence type="inferred from homology"/>
<dbReference type="EMBL" id="OZ019898">
    <property type="protein sequence ID" value="CAK9229402.1"/>
    <property type="molecule type" value="Genomic_DNA"/>
</dbReference>
<protein>
    <submittedName>
        <fullName evidence="7">Uncharacterized protein</fullName>
    </submittedName>
</protein>
<comment type="subcellular location">
    <subcellularLocation>
        <location evidence="1">Membrane</location>
    </subcellularLocation>
</comment>
<feature type="transmembrane region" description="Helical" evidence="6">
    <location>
        <begin position="14"/>
        <end position="33"/>
    </location>
</feature>
<evidence type="ECO:0000256" key="5">
    <source>
        <dbReference type="ARBA" id="ARBA00023136"/>
    </source>
</evidence>
<evidence type="ECO:0000256" key="4">
    <source>
        <dbReference type="ARBA" id="ARBA00022989"/>
    </source>
</evidence>
<reference evidence="7" key="1">
    <citation type="submission" date="2024-02" db="EMBL/GenBank/DDBJ databases">
        <authorList>
            <consortium name="ELIXIR-Norway"/>
            <consortium name="Elixir Norway"/>
        </authorList>
    </citation>
    <scope>NUCLEOTIDE SEQUENCE</scope>
</reference>
<dbReference type="Pfam" id="PF01679">
    <property type="entry name" value="Pmp3"/>
    <property type="match status" value="1"/>
</dbReference>
<dbReference type="PANTHER" id="PTHR21659:SF42">
    <property type="entry name" value="UPF0057 MEMBRANE PROTEIN ZK632.10-RELATED"/>
    <property type="match status" value="1"/>
</dbReference>
<evidence type="ECO:0000313" key="8">
    <source>
        <dbReference type="Proteomes" id="UP001497512"/>
    </source>
</evidence>
<dbReference type="InterPro" id="IPR000612">
    <property type="entry name" value="PMP3"/>
</dbReference>
<accession>A0ABP0UT41</accession>
<evidence type="ECO:0000256" key="2">
    <source>
        <dbReference type="ARBA" id="ARBA00009530"/>
    </source>
</evidence>
<keyword evidence="4 6" id="KW-1133">Transmembrane helix</keyword>
<evidence type="ECO:0000256" key="6">
    <source>
        <dbReference type="SAM" id="Phobius"/>
    </source>
</evidence>
<name>A0ABP0UT41_9BRYO</name>
<evidence type="ECO:0000256" key="3">
    <source>
        <dbReference type="ARBA" id="ARBA00022692"/>
    </source>
</evidence>
<comment type="similarity">
    <text evidence="2">Belongs to the UPF0057 (PMP3) family.</text>
</comment>
<feature type="transmembrane region" description="Helical" evidence="6">
    <location>
        <begin position="40"/>
        <end position="64"/>
    </location>
</feature>
<dbReference type="Proteomes" id="UP001497512">
    <property type="component" value="Chromosome 6"/>
</dbReference>
<organism evidence="7 8">
    <name type="scientific">Sphagnum troendelagicum</name>
    <dbReference type="NCBI Taxonomy" id="128251"/>
    <lineage>
        <taxon>Eukaryota</taxon>
        <taxon>Viridiplantae</taxon>
        <taxon>Streptophyta</taxon>
        <taxon>Embryophyta</taxon>
        <taxon>Bryophyta</taxon>
        <taxon>Sphagnophytina</taxon>
        <taxon>Sphagnopsida</taxon>
        <taxon>Sphagnales</taxon>
        <taxon>Sphagnaceae</taxon>
        <taxon>Sphagnum</taxon>
    </lineage>
</organism>
<dbReference type="PANTHER" id="PTHR21659">
    <property type="entry name" value="HYDROPHOBIC PROTEIN RCI2 LOW TEMPERATURE AND SALT RESPONSIVE PROTEIN LTI6 -RELATED"/>
    <property type="match status" value="1"/>
</dbReference>
<sequence>MARWDSDDDFSPRGPTFCEILLAIILPPIGVFLKYGCAVEFWLCVLLTLIGYLPGILYAIYVLVQ</sequence>